<evidence type="ECO:0000259" key="9">
    <source>
        <dbReference type="PROSITE" id="PS50111"/>
    </source>
</evidence>
<dbReference type="Pfam" id="PF00672">
    <property type="entry name" value="HAMP"/>
    <property type="match status" value="1"/>
</dbReference>
<evidence type="ECO:0000259" key="10">
    <source>
        <dbReference type="PROSITE" id="PS50885"/>
    </source>
</evidence>
<dbReference type="eggNOG" id="COG0840">
    <property type="taxonomic scope" value="Bacteria"/>
</dbReference>
<dbReference type="PANTHER" id="PTHR32089">
    <property type="entry name" value="METHYL-ACCEPTING CHEMOTAXIS PROTEIN MCPB"/>
    <property type="match status" value="1"/>
</dbReference>
<dbReference type="GO" id="GO:0007165">
    <property type="term" value="P:signal transduction"/>
    <property type="evidence" value="ECO:0007669"/>
    <property type="project" value="UniProtKB-KW"/>
</dbReference>
<feature type="chain" id="PRO_5001843143" description="Chemotaxis protein" evidence="8">
    <location>
        <begin position="26"/>
        <end position="561"/>
    </location>
</feature>
<evidence type="ECO:0000256" key="5">
    <source>
        <dbReference type="ARBA" id="ARBA00029447"/>
    </source>
</evidence>
<evidence type="ECO:0000256" key="1">
    <source>
        <dbReference type="ARBA" id="ARBA00004236"/>
    </source>
</evidence>
<dbReference type="CDD" id="cd06225">
    <property type="entry name" value="HAMP"/>
    <property type="match status" value="1"/>
</dbReference>
<dbReference type="Proteomes" id="UP000029409">
    <property type="component" value="Chromosome"/>
</dbReference>
<evidence type="ECO:0000256" key="4">
    <source>
        <dbReference type="ARBA" id="ARBA00023224"/>
    </source>
</evidence>
<sequence>MKVRSKLIVLVALLIAALTGSSTLAVTSIRTIADEAQELRELNELQRDMKQVQYLLAGLANDERGYLLTGGAEFTGEMQAKIDYINKLLQTMAPALKSKYGSAMQEIESALSKLFQLNGDMVRLRGSGSVQQAQNVHFDQERSLRKQNVNPAVEKVVKLLAEEAAPVERQIKENSTRSQTILLAVAVLSVILGTAASILLLRIILKPLRLLNEQMNEIAAGEADLTRTIHIAQNDEFGMLAGSFNAFVASLRDIIGKVGEATNHLSSVSQQFFASVEQSRSTSQLIAGSMQTIADRAFEQNKLAAVNASQTRESLERIESISLHSSDMASASLSMQERAGAGEQTIARMGDKMNDIKQAVDEADTTLTLLSGQTVKIAEITSLINEISEQTHLLALNASIEAARAGEAGRGFNVVAGEVKKLAGYSAESAKEISELIGNIRENANLALSSMTDVKARTAEGNEITSHSLDQFQEILRSISEVSGKTSEISGSAQLVRSQFTAVSQTMETVGIGTSDISAGTQEIAAATEEQLASGEEMRSAAESLNSMAGNLQSLISRFKI</sequence>
<comment type="subcellular location">
    <subcellularLocation>
        <location evidence="1">Cell membrane</location>
    </subcellularLocation>
</comment>
<dbReference type="InterPro" id="IPR004089">
    <property type="entry name" value="MCPsignal_dom"/>
</dbReference>
<accession>A0A089HQV9</accession>
<dbReference type="PROSITE" id="PS50885">
    <property type="entry name" value="HAMP"/>
    <property type="match status" value="1"/>
</dbReference>
<dbReference type="GO" id="GO:0006935">
    <property type="term" value="P:chemotaxis"/>
    <property type="evidence" value="ECO:0007669"/>
    <property type="project" value="InterPro"/>
</dbReference>
<keyword evidence="4 6" id="KW-0807">Transducer</keyword>
<evidence type="ECO:0000313" key="12">
    <source>
        <dbReference type="Proteomes" id="UP000029409"/>
    </source>
</evidence>
<keyword evidence="3" id="KW-0472">Membrane</keyword>
<keyword evidence="8" id="KW-0732">Signal</keyword>
<dbReference type="GO" id="GO:0004888">
    <property type="term" value="F:transmembrane signaling receptor activity"/>
    <property type="evidence" value="ECO:0007669"/>
    <property type="project" value="InterPro"/>
</dbReference>
<dbReference type="PRINTS" id="PR00260">
    <property type="entry name" value="CHEMTRNSDUCR"/>
</dbReference>
<feature type="domain" description="Methyl-accepting transducer" evidence="9">
    <location>
        <begin position="275"/>
        <end position="546"/>
    </location>
</feature>
<comment type="similarity">
    <text evidence="5">Belongs to the methyl-accepting chemotaxis (MCP) protein family.</text>
</comment>
<dbReference type="Pfam" id="PF00015">
    <property type="entry name" value="MCPsignal"/>
    <property type="match status" value="1"/>
</dbReference>
<evidence type="ECO:0000256" key="2">
    <source>
        <dbReference type="ARBA" id="ARBA00022475"/>
    </source>
</evidence>
<organism evidence="11 12">
    <name type="scientific">Paenibacillus durus</name>
    <name type="common">Paenibacillus azotofixans</name>
    <dbReference type="NCBI Taxonomy" id="44251"/>
    <lineage>
        <taxon>Bacteria</taxon>
        <taxon>Bacillati</taxon>
        <taxon>Bacillota</taxon>
        <taxon>Bacilli</taxon>
        <taxon>Bacillales</taxon>
        <taxon>Paenibacillaceae</taxon>
        <taxon>Paenibacillus</taxon>
    </lineage>
</organism>
<proteinExistence type="inferred from homology"/>
<dbReference type="PROSITE" id="PS50111">
    <property type="entry name" value="CHEMOTAXIS_TRANSDUC_2"/>
    <property type="match status" value="1"/>
</dbReference>
<gene>
    <name evidence="11" type="ORF">PDUR_13235</name>
</gene>
<dbReference type="SMART" id="SM00304">
    <property type="entry name" value="HAMP"/>
    <property type="match status" value="2"/>
</dbReference>
<name>A0A089HQV9_PAEDU</name>
<protein>
    <recommendedName>
        <fullName evidence="13">Chemotaxis protein</fullName>
    </recommendedName>
</protein>
<evidence type="ECO:0000256" key="6">
    <source>
        <dbReference type="PROSITE-ProRule" id="PRU00284"/>
    </source>
</evidence>
<evidence type="ECO:0000256" key="8">
    <source>
        <dbReference type="SAM" id="SignalP"/>
    </source>
</evidence>
<dbReference type="InterPro" id="IPR003660">
    <property type="entry name" value="HAMP_dom"/>
</dbReference>
<evidence type="ECO:0008006" key="13">
    <source>
        <dbReference type="Google" id="ProtNLM"/>
    </source>
</evidence>
<dbReference type="Gene3D" id="1.10.287.950">
    <property type="entry name" value="Methyl-accepting chemotaxis protein"/>
    <property type="match status" value="1"/>
</dbReference>
<dbReference type="RefSeq" id="WP_042206596.1">
    <property type="nucleotide sequence ID" value="NZ_CP009288.1"/>
</dbReference>
<dbReference type="Gene3D" id="6.10.340.10">
    <property type="match status" value="1"/>
</dbReference>
<evidence type="ECO:0000256" key="3">
    <source>
        <dbReference type="ARBA" id="ARBA00023136"/>
    </source>
</evidence>
<feature type="coiled-coil region" evidence="7">
    <location>
        <begin position="32"/>
        <end position="62"/>
    </location>
</feature>
<keyword evidence="7" id="KW-0175">Coiled coil</keyword>
<dbReference type="InterPro" id="IPR004090">
    <property type="entry name" value="Chemotax_Me-accpt_rcpt"/>
</dbReference>
<dbReference type="PANTHER" id="PTHR32089:SF114">
    <property type="entry name" value="METHYL-ACCEPTING CHEMOTAXIS PROTEIN MCPB"/>
    <property type="match status" value="1"/>
</dbReference>
<dbReference type="SUPFAM" id="SSF58104">
    <property type="entry name" value="Methyl-accepting chemotaxis protein (MCP) signaling domain"/>
    <property type="match status" value="1"/>
</dbReference>
<dbReference type="STRING" id="44251.PDUR_13235"/>
<evidence type="ECO:0000256" key="7">
    <source>
        <dbReference type="SAM" id="Coils"/>
    </source>
</evidence>
<dbReference type="EMBL" id="CP009288">
    <property type="protein sequence ID" value="AIQ12763.1"/>
    <property type="molecule type" value="Genomic_DNA"/>
</dbReference>
<reference evidence="11 12" key="1">
    <citation type="submission" date="2014-08" db="EMBL/GenBank/DDBJ databases">
        <title>Comparative genomics of the Paenibacillus odorifer group.</title>
        <authorList>
            <person name="den Bakker H.C."/>
            <person name="Tsai Y.-C."/>
            <person name="Martin N."/>
            <person name="Korlach J."/>
            <person name="Wiedmann M."/>
        </authorList>
    </citation>
    <scope>NUCLEOTIDE SEQUENCE [LARGE SCALE GENOMIC DNA]</scope>
    <source>
        <strain evidence="11 12">DSM 1735</strain>
    </source>
</reference>
<keyword evidence="12" id="KW-1185">Reference proteome</keyword>
<evidence type="ECO:0000313" key="11">
    <source>
        <dbReference type="EMBL" id="AIQ12763.1"/>
    </source>
</evidence>
<dbReference type="SMART" id="SM00283">
    <property type="entry name" value="MA"/>
    <property type="match status" value="1"/>
</dbReference>
<feature type="domain" description="HAMP" evidence="10">
    <location>
        <begin position="202"/>
        <end position="256"/>
    </location>
</feature>
<dbReference type="AlphaFoldDB" id="A0A089HQV9"/>
<dbReference type="KEGG" id="pdu:PDUR_13235"/>
<dbReference type="eggNOG" id="COG5278">
    <property type="taxonomic scope" value="Bacteria"/>
</dbReference>
<keyword evidence="2" id="KW-1003">Cell membrane</keyword>
<dbReference type="GO" id="GO:0005886">
    <property type="term" value="C:plasma membrane"/>
    <property type="evidence" value="ECO:0007669"/>
    <property type="project" value="UniProtKB-SubCell"/>
</dbReference>
<feature type="signal peptide" evidence="8">
    <location>
        <begin position="1"/>
        <end position="25"/>
    </location>
</feature>